<keyword evidence="1" id="KW-1185">Reference proteome</keyword>
<organism evidence="2">
    <name type="scientific">Strongyloides stercoralis</name>
    <name type="common">Threadworm</name>
    <dbReference type="NCBI Taxonomy" id="6248"/>
    <lineage>
        <taxon>Eukaryota</taxon>
        <taxon>Metazoa</taxon>
        <taxon>Ecdysozoa</taxon>
        <taxon>Nematoda</taxon>
        <taxon>Chromadorea</taxon>
        <taxon>Rhabditida</taxon>
        <taxon>Tylenchina</taxon>
        <taxon>Panagrolaimomorpha</taxon>
        <taxon>Strongyloidoidea</taxon>
        <taxon>Strongyloididae</taxon>
        <taxon>Strongyloides</taxon>
    </lineage>
</organism>
<evidence type="ECO:0000313" key="3">
    <source>
        <dbReference type="WBParaSite" id="TCONS_00000015.p1"/>
    </source>
</evidence>
<proteinExistence type="predicted"/>
<sequence>MSLSPISMNLKGDSEGKQYKLISPVVPKYSTSSYVSTSSSINQYFNGLPSIDVPKSESSNSGGCSNFTVIERKKSSRLDSSFMSRKRSMKACLAEIESYANNNNEENELKYQLRKLSPAVYRIPKNSNADKKSIASNRIDLLGGAFIKKLKIK</sequence>
<dbReference type="Proteomes" id="UP000035681">
    <property type="component" value="Unplaced"/>
</dbReference>
<name>A0A0K0ELX2_STRER</name>
<dbReference type="WBParaSite" id="SSTP_0001046100.1">
    <property type="protein sequence ID" value="SSTP_0001046100.1"/>
    <property type="gene ID" value="SSTP_0001046100"/>
</dbReference>
<dbReference type="WBParaSite" id="TCONS_00000015.p1">
    <property type="protein sequence ID" value="TCONS_00000015.p1"/>
    <property type="gene ID" value="XLOC_000013"/>
</dbReference>
<reference evidence="2" key="1">
    <citation type="submission" date="2015-08" db="UniProtKB">
        <authorList>
            <consortium name="WormBaseParasite"/>
        </authorList>
    </citation>
    <scope>IDENTIFICATION</scope>
</reference>
<dbReference type="AlphaFoldDB" id="A0A0K0ELX2"/>
<evidence type="ECO:0000313" key="1">
    <source>
        <dbReference type="Proteomes" id="UP000035681"/>
    </source>
</evidence>
<protein>
    <submittedName>
        <fullName evidence="3">BHLH domain-containing protein</fullName>
    </submittedName>
</protein>
<evidence type="ECO:0000313" key="2">
    <source>
        <dbReference type="WBParaSite" id="SSTP_0001046100.1"/>
    </source>
</evidence>
<accession>A0A0K0ELX2</accession>